<keyword evidence="1" id="KW-1133">Transmembrane helix</keyword>
<feature type="transmembrane region" description="Helical" evidence="1">
    <location>
        <begin position="90"/>
        <end position="111"/>
    </location>
</feature>
<organism evidence="2 3">
    <name type="scientific">Plakobranchus ocellatus</name>
    <dbReference type="NCBI Taxonomy" id="259542"/>
    <lineage>
        <taxon>Eukaryota</taxon>
        <taxon>Metazoa</taxon>
        <taxon>Spiralia</taxon>
        <taxon>Lophotrochozoa</taxon>
        <taxon>Mollusca</taxon>
        <taxon>Gastropoda</taxon>
        <taxon>Heterobranchia</taxon>
        <taxon>Euthyneura</taxon>
        <taxon>Panpulmonata</taxon>
        <taxon>Sacoglossa</taxon>
        <taxon>Placobranchoidea</taxon>
        <taxon>Plakobranchidae</taxon>
        <taxon>Plakobranchus</taxon>
    </lineage>
</organism>
<evidence type="ECO:0000313" key="2">
    <source>
        <dbReference type="EMBL" id="GFO06485.1"/>
    </source>
</evidence>
<dbReference type="Gene3D" id="1.20.140.150">
    <property type="match status" value="1"/>
</dbReference>
<feature type="transmembrane region" description="Helical" evidence="1">
    <location>
        <begin position="158"/>
        <end position="181"/>
    </location>
</feature>
<gene>
    <name evidence="2" type="ORF">PoB_003299000</name>
</gene>
<sequence length="201" mass="21969">MKKYKAENCVYIVATVLTVIGTGIALAGLLLPYWVEKSVVKGLVTTKADIGLWQDRICKGDQGCDNFWLTDDDYDRQEDFKFNKEDLVQIFETAGCAVGLFSILVMVPLWATHLMGSKSSIRTGVFAVYFTFVMIAGFLCEVGVLILASEVDTDDSGWAPFMCGIGGALLFISGCMSCVVCRYDPTYGTLENPVSPTYANA</sequence>
<dbReference type="Proteomes" id="UP000735302">
    <property type="component" value="Unassembled WGS sequence"/>
</dbReference>
<keyword evidence="1" id="KW-0812">Transmembrane</keyword>
<name>A0AAV4AGI9_9GAST</name>
<feature type="transmembrane region" description="Helical" evidence="1">
    <location>
        <begin position="12"/>
        <end position="35"/>
    </location>
</feature>
<dbReference type="AlphaFoldDB" id="A0AAV4AGI9"/>
<accession>A0AAV4AGI9</accession>
<keyword evidence="3" id="KW-1185">Reference proteome</keyword>
<protein>
    <submittedName>
        <fullName evidence="2">Uncharacterized protein</fullName>
    </submittedName>
</protein>
<reference evidence="2 3" key="1">
    <citation type="journal article" date="2021" name="Elife">
        <title>Chloroplast acquisition without the gene transfer in kleptoplastic sea slugs, Plakobranchus ocellatus.</title>
        <authorList>
            <person name="Maeda T."/>
            <person name="Takahashi S."/>
            <person name="Yoshida T."/>
            <person name="Shimamura S."/>
            <person name="Takaki Y."/>
            <person name="Nagai Y."/>
            <person name="Toyoda A."/>
            <person name="Suzuki Y."/>
            <person name="Arimoto A."/>
            <person name="Ishii H."/>
            <person name="Satoh N."/>
            <person name="Nishiyama T."/>
            <person name="Hasebe M."/>
            <person name="Maruyama T."/>
            <person name="Minagawa J."/>
            <person name="Obokata J."/>
            <person name="Shigenobu S."/>
        </authorList>
    </citation>
    <scope>NUCLEOTIDE SEQUENCE [LARGE SCALE GENOMIC DNA]</scope>
</reference>
<dbReference type="EMBL" id="BLXT01003775">
    <property type="protein sequence ID" value="GFO06485.1"/>
    <property type="molecule type" value="Genomic_DNA"/>
</dbReference>
<feature type="transmembrane region" description="Helical" evidence="1">
    <location>
        <begin position="123"/>
        <end position="146"/>
    </location>
</feature>
<evidence type="ECO:0000256" key="1">
    <source>
        <dbReference type="SAM" id="Phobius"/>
    </source>
</evidence>
<proteinExistence type="predicted"/>
<comment type="caution">
    <text evidence="2">The sequence shown here is derived from an EMBL/GenBank/DDBJ whole genome shotgun (WGS) entry which is preliminary data.</text>
</comment>
<keyword evidence="1" id="KW-0472">Membrane</keyword>
<evidence type="ECO:0000313" key="3">
    <source>
        <dbReference type="Proteomes" id="UP000735302"/>
    </source>
</evidence>